<feature type="domain" description="Metallo-beta-lactamase" evidence="1">
    <location>
        <begin position="13"/>
        <end position="191"/>
    </location>
</feature>
<dbReference type="SUPFAM" id="SSF56281">
    <property type="entry name" value="Metallo-hydrolase/oxidoreductase"/>
    <property type="match status" value="1"/>
</dbReference>
<dbReference type="InterPro" id="IPR011108">
    <property type="entry name" value="RMMBL"/>
</dbReference>
<dbReference type="AlphaFoldDB" id="A0A554XCQ8"/>
<dbReference type="EMBL" id="VJOO01000061">
    <property type="protein sequence ID" value="TSE33606.1"/>
    <property type="molecule type" value="Genomic_DNA"/>
</dbReference>
<dbReference type="SMART" id="SM00849">
    <property type="entry name" value="Lactamase_B"/>
    <property type="match status" value="1"/>
</dbReference>
<dbReference type="RefSeq" id="WP_143969918.1">
    <property type="nucleotide sequence ID" value="NZ_VJOO01000061.1"/>
</dbReference>
<dbReference type="Pfam" id="PF12706">
    <property type="entry name" value="Lactamase_B_2"/>
    <property type="match status" value="1"/>
</dbReference>
<evidence type="ECO:0000259" key="1">
    <source>
        <dbReference type="SMART" id="SM00849"/>
    </source>
</evidence>
<dbReference type="InterPro" id="IPR036866">
    <property type="entry name" value="RibonucZ/Hydroxyglut_hydro"/>
</dbReference>
<proteinExistence type="predicted"/>
<dbReference type="InterPro" id="IPR001279">
    <property type="entry name" value="Metallo-B-lactamas"/>
</dbReference>
<dbReference type="GO" id="GO:0016787">
    <property type="term" value="F:hydrolase activity"/>
    <property type="evidence" value="ECO:0007669"/>
    <property type="project" value="UniProtKB-KW"/>
</dbReference>
<keyword evidence="2" id="KW-0378">Hydrolase</keyword>
<organism evidence="2 3">
    <name type="scientific">Tepidimonas fonticaldi</name>
    <dbReference type="NCBI Taxonomy" id="1101373"/>
    <lineage>
        <taxon>Bacteria</taxon>
        <taxon>Pseudomonadati</taxon>
        <taxon>Pseudomonadota</taxon>
        <taxon>Betaproteobacteria</taxon>
        <taxon>Burkholderiales</taxon>
        <taxon>Tepidimonas</taxon>
    </lineage>
</organism>
<sequence length="408" mass="45543">MRVCIHRGTKQIGGSCIELAHEGVRILLDVGLPLDGEFGDTALLPPVTQGIAAVIVSHPHVDHYGLLHHLPPGTPVGIGAAARRIIQAAAPFTGQPLPPLDGFDLQHRTPLQIGPFRITPYLVDHSAYDAYGLLVEAGGKRLFYSGDFRGHGRKGRLFEAFLQHPPSKIDVLLMEGTTLSRLEEDDAFPSEAALEKQLLEQIRATSGLVMVYASAQNIDRVVTLYRACKQAGRTLVIDLYTAAILEATGNDSIPQSFWPGVALYTPERQRRQIVRLQAFDLLKRHARQRVYREGLQQLAANAVLLFRPLHMEDLVAADVLDGARFIYSQWSGYLADETSQKWLHWLQEAGIEMHQIHTSGHASPSDLQRFARALNPARLVPIHSFSPEKYPQQFDNVQFRQDGEWWDV</sequence>
<comment type="caution">
    <text evidence="2">The sequence shown here is derived from an EMBL/GenBank/DDBJ whole genome shotgun (WGS) entry which is preliminary data.</text>
</comment>
<gene>
    <name evidence="2" type="primary">rnaJ</name>
    <name evidence="2" type="ORF">Tfont_02786</name>
</gene>
<accession>A0A554XCQ8</accession>
<dbReference type="PANTHER" id="PTHR43694">
    <property type="entry name" value="RIBONUCLEASE J"/>
    <property type="match status" value="1"/>
</dbReference>
<dbReference type="Gene3D" id="3.60.15.10">
    <property type="entry name" value="Ribonuclease Z/Hydroxyacylglutathione hydrolase-like"/>
    <property type="match status" value="2"/>
</dbReference>
<dbReference type="CDD" id="cd07732">
    <property type="entry name" value="metallo-hydrolase-like_MBL-fold"/>
    <property type="match status" value="1"/>
</dbReference>
<name>A0A554XCQ8_9BURK</name>
<dbReference type="PANTHER" id="PTHR43694:SF1">
    <property type="entry name" value="RIBONUCLEASE J"/>
    <property type="match status" value="1"/>
</dbReference>
<protein>
    <submittedName>
        <fullName evidence="2">Ribonuclease J</fullName>
        <ecNumber evidence="2">3.1.-.-</ecNumber>
    </submittedName>
</protein>
<reference evidence="2 3" key="1">
    <citation type="submission" date="2019-07" db="EMBL/GenBank/DDBJ databases">
        <title>Tepidimonas fonticaldi AT-A2 draft genome.</title>
        <authorList>
            <person name="Da Costa M.S."/>
            <person name="Froufe H.J.C."/>
            <person name="Egas C."/>
            <person name="Albuquerque L."/>
        </authorList>
    </citation>
    <scope>NUCLEOTIDE SEQUENCE [LARGE SCALE GENOMIC DNA]</scope>
    <source>
        <strain evidence="2 3">AT-A2</strain>
    </source>
</reference>
<dbReference type="Proteomes" id="UP000316388">
    <property type="component" value="Unassembled WGS sequence"/>
</dbReference>
<evidence type="ECO:0000313" key="2">
    <source>
        <dbReference type="EMBL" id="TSE33606.1"/>
    </source>
</evidence>
<evidence type="ECO:0000313" key="3">
    <source>
        <dbReference type="Proteomes" id="UP000316388"/>
    </source>
</evidence>
<dbReference type="Pfam" id="PF07521">
    <property type="entry name" value="RMMBL"/>
    <property type="match status" value="1"/>
</dbReference>
<dbReference type="EC" id="3.1.-.-" evidence="2"/>